<dbReference type="OrthoDB" id="270259at2759"/>
<feature type="compositionally biased region" description="Basic and acidic residues" evidence="1">
    <location>
        <begin position="183"/>
        <end position="192"/>
    </location>
</feature>
<evidence type="ECO:0000313" key="3">
    <source>
        <dbReference type="Proteomes" id="UP000037923"/>
    </source>
</evidence>
<dbReference type="Proteomes" id="UP000037923">
    <property type="component" value="Unassembled WGS sequence"/>
</dbReference>
<sequence>MLEKAELPLHKSLFSTLDDGNALDDIPFLFSLDVESIVESTAATHFAQLRIPLLATVSSLEVNSVMFKTASGAASRKIYLMLQRLDFNDEPEGPPVPITITDATQCAVAARFKLKTNDHVRLILVQRGTGAGVREIVFNGFLLQSPESFVMSVAPPAALTSWTPGSFKLMEGERPVQTRKRSHSSEKQHPKDDEGEDEVPTLIYAPVIGGDDES</sequence>
<gene>
    <name evidence="2" type="ORF">ABB37_09998</name>
</gene>
<keyword evidence="3" id="KW-1185">Reference proteome</keyword>
<protein>
    <submittedName>
        <fullName evidence="2">Uncharacterized protein</fullName>
    </submittedName>
</protein>
<dbReference type="VEuPathDB" id="TriTrypDB:LpyrH10_38_0370"/>
<organism evidence="2 3">
    <name type="scientific">Leptomonas pyrrhocoris</name>
    <name type="common">Firebug parasite</name>
    <dbReference type="NCBI Taxonomy" id="157538"/>
    <lineage>
        <taxon>Eukaryota</taxon>
        <taxon>Discoba</taxon>
        <taxon>Euglenozoa</taxon>
        <taxon>Kinetoplastea</taxon>
        <taxon>Metakinetoplastina</taxon>
        <taxon>Trypanosomatida</taxon>
        <taxon>Trypanosomatidae</taxon>
        <taxon>Leishmaniinae</taxon>
        <taxon>Leptomonas</taxon>
    </lineage>
</organism>
<accession>A0A0M9FPL4</accession>
<name>A0A0M9FPL4_LEPPY</name>
<evidence type="ECO:0000313" key="2">
    <source>
        <dbReference type="EMBL" id="KPA73296.1"/>
    </source>
</evidence>
<evidence type="ECO:0000256" key="1">
    <source>
        <dbReference type="SAM" id="MobiDB-lite"/>
    </source>
</evidence>
<dbReference type="OMA" id="WTPEPFR"/>
<comment type="caution">
    <text evidence="2">The sequence shown here is derived from an EMBL/GenBank/DDBJ whole genome shotgun (WGS) entry which is preliminary data.</text>
</comment>
<dbReference type="EMBL" id="LGTL01000038">
    <property type="protein sequence ID" value="KPA73296.1"/>
    <property type="molecule type" value="Genomic_DNA"/>
</dbReference>
<dbReference type="RefSeq" id="XP_015651735.1">
    <property type="nucleotide sequence ID" value="XM_015809695.1"/>
</dbReference>
<dbReference type="GeneID" id="26910278"/>
<proteinExistence type="predicted"/>
<feature type="region of interest" description="Disordered" evidence="1">
    <location>
        <begin position="171"/>
        <end position="214"/>
    </location>
</feature>
<reference evidence="2 3" key="1">
    <citation type="submission" date="2015-07" db="EMBL/GenBank/DDBJ databases">
        <title>High-quality genome of monoxenous trypanosomatid Leptomonas pyrrhocoris.</title>
        <authorList>
            <person name="Flegontov P."/>
            <person name="Butenko A."/>
            <person name="Firsov S."/>
            <person name="Vlcek C."/>
            <person name="Logacheva M.D."/>
            <person name="Field M."/>
            <person name="Filatov D."/>
            <person name="Flegontova O."/>
            <person name="Gerasimov E."/>
            <person name="Jackson A.P."/>
            <person name="Kelly S."/>
            <person name="Opperdoes F."/>
            <person name="O'Reilly A."/>
            <person name="Votypka J."/>
            <person name="Yurchenko V."/>
            <person name="Lukes J."/>
        </authorList>
    </citation>
    <scope>NUCLEOTIDE SEQUENCE [LARGE SCALE GENOMIC DNA]</scope>
    <source>
        <strain evidence="2">H10</strain>
    </source>
</reference>
<dbReference type="AlphaFoldDB" id="A0A0M9FPL4"/>